<feature type="domain" description="Sigma 54 modulation/S30EA ribosomal protein C-terminal" evidence="3">
    <location>
        <begin position="155"/>
        <end position="200"/>
    </location>
</feature>
<dbReference type="PANTHER" id="PTHR33231">
    <property type="entry name" value="30S RIBOSOMAL PROTEIN"/>
    <property type="match status" value="1"/>
</dbReference>
<protein>
    <submittedName>
        <fullName evidence="4">Ribosome-associated translation inhibitor RaiA</fullName>
    </submittedName>
</protein>
<dbReference type="Pfam" id="PF02482">
    <property type="entry name" value="Ribosomal_S30AE"/>
    <property type="match status" value="1"/>
</dbReference>
<dbReference type="InterPro" id="IPR038416">
    <property type="entry name" value="Ribosom_S30AE_C_sf"/>
</dbReference>
<feature type="region of interest" description="Disordered" evidence="2">
    <location>
        <begin position="207"/>
        <end position="238"/>
    </location>
</feature>
<evidence type="ECO:0000256" key="1">
    <source>
        <dbReference type="ARBA" id="ARBA00022845"/>
    </source>
</evidence>
<dbReference type="CDD" id="cd00552">
    <property type="entry name" value="RaiA"/>
    <property type="match status" value="1"/>
</dbReference>
<dbReference type="SUPFAM" id="SSF69754">
    <property type="entry name" value="Ribosome binding protein Y (YfiA homologue)"/>
    <property type="match status" value="1"/>
</dbReference>
<organism evidence="4 5">
    <name type="scientific">Paeniglutamicibacter antarcticus</name>
    <dbReference type="NCBI Taxonomy" id="494023"/>
    <lineage>
        <taxon>Bacteria</taxon>
        <taxon>Bacillati</taxon>
        <taxon>Actinomycetota</taxon>
        <taxon>Actinomycetes</taxon>
        <taxon>Micrococcales</taxon>
        <taxon>Micrococcaceae</taxon>
        <taxon>Paeniglutamicibacter</taxon>
    </lineage>
</organism>
<evidence type="ECO:0000259" key="3">
    <source>
        <dbReference type="Pfam" id="PF16321"/>
    </source>
</evidence>
<dbReference type="Gene3D" id="3.30.160.100">
    <property type="entry name" value="Ribosome hibernation promotion factor-like"/>
    <property type="match status" value="1"/>
</dbReference>
<evidence type="ECO:0000313" key="5">
    <source>
        <dbReference type="Proteomes" id="UP001501257"/>
    </source>
</evidence>
<feature type="region of interest" description="Disordered" evidence="2">
    <location>
        <begin position="96"/>
        <end position="125"/>
    </location>
</feature>
<dbReference type="EMBL" id="BAABLK010000028">
    <property type="protein sequence ID" value="GAA5227379.1"/>
    <property type="molecule type" value="Genomic_DNA"/>
</dbReference>
<keyword evidence="5" id="KW-1185">Reference proteome</keyword>
<dbReference type="InterPro" id="IPR036567">
    <property type="entry name" value="RHF-like"/>
</dbReference>
<dbReference type="Gene3D" id="3.30.505.50">
    <property type="entry name" value="Sigma 54 modulation/S30EA ribosomal protein, C-terminal domain"/>
    <property type="match status" value="1"/>
</dbReference>
<name>A0ABP9TQL1_9MICC</name>
<gene>
    <name evidence="4" type="primary">raiA</name>
    <name evidence="4" type="ORF">GCM10025778_19120</name>
</gene>
<reference evidence="5" key="1">
    <citation type="journal article" date="2019" name="Int. J. Syst. Evol. Microbiol.">
        <title>The Global Catalogue of Microorganisms (GCM) 10K type strain sequencing project: providing services to taxonomists for standard genome sequencing and annotation.</title>
        <authorList>
            <consortium name="The Broad Institute Genomics Platform"/>
            <consortium name="The Broad Institute Genome Sequencing Center for Infectious Disease"/>
            <person name="Wu L."/>
            <person name="Ma J."/>
        </authorList>
    </citation>
    <scope>NUCLEOTIDE SEQUENCE [LARGE SCALE GENOMIC DNA]</scope>
    <source>
        <strain evidence="5">JCM 18952</strain>
    </source>
</reference>
<comment type="caution">
    <text evidence="4">The sequence shown here is derived from an EMBL/GenBank/DDBJ whole genome shotgun (WGS) entry which is preliminary data.</text>
</comment>
<dbReference type="Proteomes" id="UP001501257">
    <property type="component" value="Unassembled WGS sequence"/>
</dbReference>
<accession>A0ABP9TQL1</accession>
<dbReference type="InterPro" id="IPR032528">
    <property type="entry name" value="Ribosom_S30AE_C"/>
</dbReference>
<dbReference type="InterPro" id="IPR050574">
    <property type="entry name" value="HPF/YfiA_ribosome-assoc"/>
</dbReference>
<evidence type="ECO:0000313" key="4">
    <source>
        <dbReference type="EMBL" id="GAA5227379.1"/>
    </source>
</evidence>
<evidence type="ECO:0000256" key="2">
    <source>
        <dbReference type="SAM" id="MobiDB-lite"/>
    </source>
</evidence>
<dbReference type="PANTHER" id="PTHR33231:SF1">
    <property type="entry name" value="30S RIBOSOMAL PROTEIN"/>
    <property type="match status" value="1"/>
</dbReference>
<keyword evidence="1" id="KW-0810">Translation regulation</keyword>
<dbReference type="NCBIfam" id="TIGR00741">
    <property type="entry name" value="yfiA"/>
    <property type="match status" value="1"/>
</dbReference>
<sequence>MEMTINGRNVSVTDRFREYVDEKVDKVDQLATKIQRLDIKVTKEQHARNAETALTVELTVLGRGPAIRAEAKAADKFAAFDTAFAKLLERLRKARDRRKIHHGRQTPKAVHQATSGLEPADSSIPLADATRQAQLDEEARLAAEASENGAPPIEIRRKVFPAESMSVDDAVDRMEMIGHPFYLFVDAETGAHSVVYTRNGKGDQQYSYGTITLDPEATDESTLETRRYRDHDSQPANA</sequence>
<feature type="compositionally biased region" description="Basic residues" evidence="2">
    <location>
        <begin position="96"/>
        <end position="105"/>
    </location>
</feature>
<feature type="compositionally biased region" description="Basic and acidic residues" evidence="2">
    <location>
        <begin position="223"/>
        <end position="238"/>
    </location>
</feature>
<dbReference type="Pfam" id="PF16321">
    <property type="entry name" value="Ribosom_S30AE_C"/>
    <property type="match status" value="1"/>
</dbReference>
<dbReference type="InterPro" id="IPR003489">
    <property type="entry name" value="RHF/RaiA"/>
</dbReference>
<dbReference type="RefSeq" id="WP_210101206.1">
    <property type="nucleotide sequence ID" value="NZ_BAABLK010000028.1"/>
</dbReference>
<proteinExistence type="predicted"/>